<evidence type="ECO:0000313" key="5">
    <source>
        <dbReference type="EMBL" id="GGJ09723.1"/>
    </source>
</evidence>
<reference evidence="5" key="2">
    <citation type="submission" date="2020-09" db="EMBL/GenBank/DDBJ databases">
        <authorList>
            <person name="Sun Q."/>
            <person name="Ohkuma M."/>
        </authorList>
    </citation>
    <scope>NUCLEOTIDE SEQUENCE</scope>
    <source>
        <strain evidence="5">JCM 18487</strain>
    </source>
</reference>
<dbReference type="SUPFAM" id="SSF52218">
    <property type="entry name" value="Flavoproteins"/>
    <property type="match status" value="1"/>
</dbReference>
<dbReference type="Gene3D" id="3.40.50.360">
    <property type="match status" value="1"/>
</dbReference>
<dbReference type="NCBIfam" id="TIGR03567">
    <property type="entry name" value="FMN_reduc_SsuE"/>
    <property type="match status" value="1"/>
</dbReference>
<dbReference type="Proteomes" id="UP000637695">
    <property type="component" value="Unassembled WGS sequence"/>
</dbReference>
<dbReference type="EMBL" id="BMOY01000030">
    <property type="protein sequence ID" value="GGJ09723.1"/>
    <property type="molecule type" value="Genomic_DNA"/>
</dbReference>
<organism evidence="5 6">
    <name type="scientific">Alicyclobacillus cellulosilyticus</name>
    <dbReference type="NCBI Taxonomy" id="1003997"/>
    <lineage>
        <taxon>Bacteria</taxon>
        <taxon>Bacillati</taxon>
        <taxon>Bacillota</taxon>
        <taxon>Bacilli</taxon>
        <taxon>Bacillales</taxon>
        <taxon>Alicyclobacillaceae</taxon>
        <taxon>Alicyclobacillus</taxon>
    </lineage>
</organism>
<gene>
    <name evidence="5" type="ORF">GCM10010885_18520</name>
</gene>
<dbReference type="AlphaFoldDB" id="A0A917KDT8"/>
<name>A0A917KDT8_9BACL</name>
<evidence type="ECO:0000259" key="4">
    <source>
        <dbReference type="Pfam" id="PF03358"/>
    </source>
</evidence>
<evidence type="ECO:0000313" key="6">
    <source>
        <dbReference type="Proteomes" id="UP000637695"/>
    </source>
</evidence>
<dbReference type="InterPro" id="IPR005025">
    <property type="entry name" value="FMN_Rdtase-like_dom"/>
</dbReference>
<evidence type="ECO:0000256" key="2">
    <source>
        <dbReference type="ARBA" id="ARBA00022643"/>
    </source>
</evidence>
<dbReference type="RefSeq" id="WP_188882620.1">
    <property type="nucleotide sequence ID" value="NZ_BMOY01000030.1"/>
</dbReference>
<keyword evidence="6" id="KW-1185">Reference proteome</keyword>
<protein>
    <recommendedName>
        <fullName evidence="4">NADPH-dependent FMN reductase-like domain-containing protein</fullName>
    </recommendedName>
</protein>
<reference evidence="5" key="1">
    <citation type="journal article" date="2014" name="Int. J. Syst. Evol. Microbiol.">
        <title>Complete genome sequence of Corynebacterium casei LMG S-19264T (=DSM 44701T), isolated from a smear-ripened cheese.</title>
        <authorList>
            <consortium name="US DOE Joint Genome Institute (JGI-PGF)"/>
            <person name="Walter F."/>
            <person name="Albersmeier A."/>
            <person name="Kalinowski J."/>
            <person name="Ruckert C."/>
        </authorList>
    </citation>
    <scope>NUCLEOTIDE SEQUENCE</scope>
    <source>
        <strain evidence="5">JCM 18487</strain>
    </source>
</reference>
<sequence>MAKVVIISGTLSERSRLEVVLSLLEERLRWAGHTVAWIQARRLPPDALLRGEADSEALLEAQVRLATADVVVIASPVYKASYTGLLKAYLDLLPQQSLAGKVVLPIAMGGTLAHLLVIDYALRPVLAALGAEHVLQGVYVLDAAVEWRDGQGVVRDPDVVRRLDNAVDRLALAQPKGVSA</sequence>
<dbReference type="PANTHER" id="PTHR43408">
    <property type="entry name" value="FMN REDUCTASE (NADPH)"/>
    <property type="match status" value="1"/>
</dbReference>
<dbReference type="GO" id="GO:0008752">
    <property type="term" value="F:FMN reductase [NAD(P)H] activity"/>
    <property type="evidence" value="ECO:0007669"/>
    <property type="project" value="InterPro"/>
</dbReference>
<keyword evidence="3" id="KW-0560">Oxidoreductase</keyword>
<dbReference type="InterPro" id="IPR020048">
    <property type="entry name" value="NADPH-dep_FMN_reduc_SsuE"/>
</dbReference>
<keyword evidence="2" id="KW-0288">FMN</keyword>
<feature type="domain" description="NADPH-dependent FMN reductase-like" evidence="4">
    <location>
        <begin position="3"/>
        <end position="144"/>
    </location>
</feature>
<dbReference type="PANTHER" id="PTHR43408:SF1">
    <property type="entry name" value="FMN REDUCTASE (NADPH)"/>
    <property type="match status" value="1"/>
</dbReference>
<dbReference type="InterPro" id="IPR029039">
    <property type="entry name" value="Flavoprotein-like_sf"/>
</dbReference>
<keyword evidence="1" id="KW-0285">Flavoprotein</keyword>
<evidence type="ECO:0000256" key="1">
    <source>
        <dbReference type="ARBA" id="ARBA00022630"/>
    </source>
</evidence>
<dbReference type="GO" id="GO:0046306">
    <property type="term" value="P:alkanesulfonate catabolic process"/>
    <property type="evidence" value="ECO:0007669"/>
    <property type="project" value="InterPro"/>
</dbReference>
<comment type="caution">
    <text evidence="5">The sequence shown here is derived from an EMBL/GenBank/DDBJ whole genome shotgun (WGS) entry which is preliminary data.</text>
</comment>
<dbReference type="Pfam" id="PF03358">
    <property type="entry name" value="FMN_red"/>
    <property type="match status" value="1"/>
</dbReference>
<dbReference type="InterPro" id="IPR051814">
    <property type="entry name" value="NAD(P)H-dep_FMN_reductase"/>
</dbReference>
<evidence type="ECO:0000256" key="3">
    <source>
        <dbReference type="ARBA" id="ARBA00023002"/>
    </source>
</evidence>
<proteinExistence type="predicted"/>
<accession>A0A917KDT8</accession>